<dbReference type="Proteomes" id="UP000712157">
    <property type="component" value="Unassembled WGS sequence"/>
</dbReference>
<evidence type="ECO:0000313" key="3">
    <source>
        <dbReference type="EMBL" id="MBU9736434.1"/>
    </source>
</evidence>
<dbReference type="Gene3D" id="3.40.190.10">
    <property type="entry name" value="Periplasmic binding protein-like II"/>
    <property type="match status" value="2"/>
</dbReference>
<accession>A0A949JYI5</accession>
<dbReference type="Pfam" id="PF01547">
    <property type="entry name" value="SBP_bac_1"/>
    <property type="match status" value="1"/>
</dbReference>
<dbReference type="PANTHER" id="PTHR43649">
    <property type="entry name" value="ARABINOSE-BINDING PROTEIN-RELATED"/>
    <property type="match status" value="1"/>
</dbReference>
<comment type="caution">
    <text evidence="3">The sequence shown here is derived from an EMBL/GenBank/DDBJ whole genome shotgun (WGS) entry which is preliminary data.</text>
</comment>
<evidence type="ECO:0000313" key="4">
    <source>
        <dbReference type="Proteomes" id="UP000712157"/>
    </source>
</evidence>
<feature type="chain" id="PRO_5039000193" evidence="2">
    <location>
        <begin position="29"/>
        <end position="455"/>
    </location>
</feature>
<evidence type="ECO:0000256" key="2">
    <source>
        <dbReference type="SAM" id="SignalP"/>
    </source>
</evidence>
<dbReference type="PANTHER" id="PTHR43649:SF12">
    <property type="entry name" value="DIACETYLCHITOBIOSE BINDING PROTEIN DASA"/>
    <property type="match status" value="1"/>
</dbReference>
<gene>
    <name evidence="3" type="ORF">KTH89_07790</name>
</gene>
<feature type="region of interest" description="Disordered" evidence="1">
    <location>
        <begin position="27"/>
        <end position="58"/>
    </location>
</feature>
<sequence length="455" mass="49974">MKAKKVLAALLAVTVVMGLNGCSSGLQGAADAEAPKQQDERQTADAAQTEEPKKDDEEVTLTLSVDSDETLDGLQAVCDKAKEVLGITVELDIYTAGTDGDNIMKTRLASGDMADMCVWSDSKFKSVGPDKYFMDLSGTNIPDKLDDTYREAVTYNGGVYGIPVGTSMCGAILYNRDLYEKYNLEVPKTWDEFLKNCQVIKDGGDTAVLGTFADSWTAQVLFLGDYYNVSAKDPEFYKNFEAGTAKYANTPAAMRSFQKFEDLKDYYNSDYMATIYDDGCEILAEGNAAHWIMLTQALSNIYSLYDKETVDKIGVFGIPDEDPDNQGITVWTPSTIFGNKNSDKTDDILRFMEFYISEQGLDAYCSAQMADGPFLVKGYESASDGYRAVEEDMQAYFDAGKTEVDMQSQVQVVGSDLPAICVEVATGQIDGKAAAEKYDADCYKAAVQLNLDWKE</sequence>
<dbReference type="SUPFAM" id="SSF53850">
    <property type="entry name" value="Periplasmic binding protein-like II"/>
    <property type="match status" value="1"/>
</dbReference>
<reference evidence="3" key="1">
    <citation type="submission" date="2021-06" db="EMBL/GenBank/DDBJ databases">
        <title>Description of novel taxa of the family Lachnospiraceae.</title>
        <authorList>
            <person name="Chaplin A.V."/>
            <person name="Sokolova S.R."/>
            <person name="Pikina A.P."/>
            <person name="Korzhanova M."/>
            <person name="Belova V."/>
            <person name="Korostin D."/>
            <person name="Efimov B.A."/>
        </authorList>
    </citation>
    <scope>NUCLEOTIDE SEQUENCE</scope>
    <source>
        <strain evidence="3">ASD5720</strain>
    </source>
</reference>
<feature type="compositionally biased region" description="Basic and acidic residues" evidence="1">
    <location>
        <begin position="33"/>
        <end position="43"/>
    </location>
</feature>
<protein>
    <submittedName>
        <fullName evidence="3">ABC transporter substrate-binding protein</fullName>
    </submittedName>
</protein>
<evidence type="ECO:0000256" key="1">
    <source>
        <dbReference type="SAM" id="MobiDB-lite"/>
    </source>
</evidence>
<dbReference type="EMBL" id="JAHQCW010000009">
    <property type="protein sequence ID" value="MBU9736434.1"/>
    <property type="molecule type" value="Genomic_DNA"/>
</dbReference>
<organism evidence="3 4">
    <name type="scientific">Diplocloster agilis</name>
    <dbReference type="NCBI Taxonomy" id="2850323"/>
    <lineage>
        <taxon>Bacteria</taxon>
        <taxon>Bacillati</taxon>
        <taxon>Bacillota</taxon>
        <taxon>Clostridia</taxon>
        <taxon>Lachnospirales</taxon>
        <taxon>Lachnospiraceae</taxon>
        <taxon>Diplocloster</taxon>
    </lineage>
</organism>
<proteinExistence type="predicted"/>
<keyword evidence="4" id="KW-1185">Reference proteome</keyword>
<dbReference type="InterPro" id="IPR006059">
    <property type="entry name" value="SBP"/>
</dbReference>
<keyword evidence="2" id="KW-0732">Signal</keyword>
<dbReference type="InterPro" id="IPR050490">
    <property type="entry name" value="Bact_solute-bd_prot1"/>
</dbReference>
<dbReference type="AlphaFoldDB" id="A0A949JYI5"/>
<dbReference type="RefSeq" id="WP_158347198.1">
    <property type="nucleotide sequence ID" value="NZ_JAHQCW010000009.1"/>
</dbReference>
<feature type="signal peptide" evidence="2">
    <location>
        <begin position="1"/>
        <end position="28"/>
    </location>
</feature>
<name>A0A949JYI5_9FIRM</name>